<evidence type="ECO:0000256" key="3">
    <source>
        <dbReference type="ARBA" id="ARBA00023002"/>
    </source>
</evidence>
<evidence type="ECO:0000256" key="6">
    <source>
        <dbReference type="PIRSR" id="PIRSR000193-1"/>
    </source>
</evidence>
<feature type="domain" description="Pyrroline-5-carboxylate reductase dimerisation" evidence="9">
    <location>
        <begin position="160"/>
        <end position="264"/>
    </location>
</feature>
<evidence type="ECO:0000256" key="2">
    <source>
        <dbReference type="ARBA" id="ARBA00022857"/>
    </source>
</evidence>
<organism evidence="10 11">
    <name type="scientific">Sutterella wadsworthensis HGA0223</name>
    <dbReference type="NCBI Taxonomy" id="1203554"/>
    <lineage>
        <taxon>Bacteria</taxon>
        <taxon>Pseudomonadati</taxon>
        <taxon>Pseudomonadota</taxon>
        <taxon>Betaproteobacteria</taxon>
        <taxon>Burkholderiales</taxon>
        <taxon>Sutterellaceae</taxon>
        <taxon>Sutterella</taxon>
    </lineage>
</organism>
<dbReference type="eggNOG" id="COG0345">
    <property type="taxonomic scope" value="Bacteria"/>
</dbReference>
<evidence type="ECO:0000259" key="9">
    <source>
        <dbReference type="Pfam" id="PF14748"/>
    </source>
</evidence>
<evidence type="ECO:0000313" key="10">
    <source>
        <dbReference type="EMBL" id="EPE01144.1"/>
    </source>
</evidence>
<keyword evidence="11" id="KW-1185">Reference proteome</keyword>
<evidence type="ECO:0000256" key="5">
    <source>
        <dbReference type="NCBIfam" id="TIGR00112"/>
    </source>
</evidence>
<dbReference type="STRING" id="1203554.HMPREF1476_00455"/>
<comment type="subcellular location">
    <subcellularLocation>
        <location evidence="4">Cytoplasm</location>
    </subcellularLocation>
</comment>
<dbReference type="GO" id="GO:0005737">
    <property type="term" value="C:cytoplasm"/>
    <property type="evidence" value="ECO:0007669"/>
    <property type="project" value="UniProtKB-SubCell"/>
</dbReference>
<protein>
    <recommendedName>
        <fullName evidence="4 5">Pyrroline-5-carboxylate reductase</fullName>
        <shortName evidence="4">P5C reductase</shortName>
        <shortName evidence="4">P5CR</shortName>
        <ecNumber evidence="4 5">1.5.1.2</ecNumber>
    </recommendedName>
    <alternativeName>
        <fullName evidence="4">PCA reductase</fullName>
    </alternativeName>
</protein>
<dbReference type="HOGENOM" id="CLU_042344_0_2_4"/>
<proteinExistence type="inferred from homology"/>
<dbReference type="FunFam" id="1.10.3730.10:FF:000001">
    <property type="entry name" value="Pyrroline-5-carboxylate reductase"/>
    <property type="match status" value="1"/>
</dbReference>
<dbReference type="PIRSF" id="PIRSF000193">
    <property type="entry name" value="Pyrrol-5-carb_rd"/>
    <property type="match status" value="1"/>
</dbReference>
<dbReference type="AlphaFoldDB" id="S3BIK6"/>
<dbReference type="InterPro" id="IPR000304">
    <property type="entry name" value="Pyrroline-COOH_reductase"/>
</dbReference>
<dbReference type="InterPro" id="IPR036291">
    <property type="entry name" value="NAD(P)-bd_dom_sf"/>
</dbReference>
<comment type="pathway">
    <text evidence="4 7">Amino-acid biosynthesis; L-proline biosynthesis; L-proline from L-glutamate 5-semialdehyde: step 1/1.</text>
</comment>
<comment type="function">
    <text evidence="4">Catalyzes the reduction of 1-pyrroline-5-carboxylate (PCA) to L-proline.</text>
</comment>
<keyword evidence="3 4" id="KW-0560">Oxidoreductase</keyword>
<keyword evidence="2 4" id="KW-0521">NADP</keyword>
<dbReference type="UniPathway" id="UPA00098">
    <property type="reaction ID" value="UER00361"/>
</dbReference>
<dbReference type="InterPro" id="IPR029036">
    <property type="entry name" value="P5CR_dimer"/>
</dbReference>
<dbReference type="PATRIC" id="fig|1203554.3.peg.441"/>
<dbReference type="SUPFAM" id="SSF48179">
    <property type="entry name" value="6-phosphogluconate dehydrogenase C-terminal domain-like"/>
    <property type="match status" value="1"/>
</dbReference>
<accession>S3BIK6</accession>
<comment type="similarity">
    <text evidence="1 4 7">Belongs to the pyrroline-5-carboxylate reductase family.</text>
</comment>
<dbReference type="GO" id="GO:0004735">
    <property type="term" value="F:pyrroline-5-carboxylate reductase activity"/>
    <property type="evidence" value="ECO:0007669"/>
    <property type="project" value="UniProtKB-UniRule"/>
</dbReference>
<comment type="catalytic activity">
    <reaction evidence="4 7">
        <text>L-proline + NADP(+) = (S)-1-pyrroline-5-carboxylate + NADPH + 2 H(+)</text>
        <dbReference type="Rhea" id="RHEA:14109"/>
        <dbReference type="ChEBI" id="CHEBI:15378"/>
        <dbReference type="ChEBI" id="CHEBI:17388"/>
        <dbReference type="ChEBI" id="CHEBI:57783"/>
        <dbReference type="ChEBI" id="CHEBI:58349"/>
        <dbReference type="ChEBI" id="CHEBI:60039"/>
        <dbReference type="EC" id="1.5.1.2"/>
    </reaction>
</comment>
<comment type="catalytic activity">
    <reaction evidence="4">
        <text>L-proline + NAD(+) = (S)-1-pyrroline-5-carboxylate + NADH + 2 H(+)</text>
        <dbReference type="Rhea" id="RHEA:14105"/>
        <dbReference type="ChEBI" id="CHEBI:15378"/>
        <dbReference type="ChEBI" id="CHEBI:17388"/>
        <dbReference type="ChEBI" id="CHEBI:57540"/>
        <dbReference type="ChEBI" id="CHEBI:57945"/>
        <dbReference type="ChEBI" id="CHEBI:60039"/>
        <dbReference type="EC" id="1.5.1.2"/>
    </reaction>
</comment>
<evidence type="ECO:0000313" key="11">
    <source>
        <dbReference type="Proteomes" id="UP000014400"/>
    </source>
</evidence>
<dbReference type="PANTHER" id="PTHR11645:SF0">
    <property type="entry name" value="PYRROLINE-5-CARBOXYLATE REDUCTASE 3"/>
    <property type="match status" value="1"/>
</dbReference>
<keyword evidence="4 7" id="KW-0641">Proline biosynthesis</keyword>
<name>S3BIK6_9BURK</name>
<feature type="binding site" evidence="6">
    <location>
        <begin position="68"/>
        <end position="71"/>
    </location>
    <ligand>
        <name>NADP(+)</name>
        <dbReference type="ChEBI" id="CHEBI:58349"/>
    </ligand>
</feature>
<keyword evidence="4" id="KW-0963">Cytoplasm</keyword>
<evidence type="ECO:0000256" key="1">
    <source>
        <dbReference type="ARBA" id="ARBA00005525"/>
    </source>
</evidence>
<dbReference type="Proteomes" id="UP000014400">
    <property type="component" value="Unassembled WGS sequence"/>
</dbReference>
<dbReference type="GO" id="GO:0055129">
    <property type="term" value="P:L-proline biosynthetic process"/>
    <property type="evidence" value="ECO:0007669"/>
    <property type="project" value="UniProtKB-UniRule"/>
</dbReference>
<keyword evidence="4 7" id="KW-0028">Amino-acid biosynthesis</keyword>
<gene>
    <name evidence="4" type="primary">proC</name>
    <name evidence="10" type="ORF">HMPREF1476_00455</name>
</gene>
<dbReference type="Pfam" id="PF03807">
    <property type="entry name" value="F420_oxidored"/>
    <property type="match status" value="1"/>
</dbReference>
<dbReference type="InterPro" id="IPR053790">
    <property type="entry name" value="P5CR-like_CS"/>
</dbReference>
<evidence type="ECO:0000256" key="7">
    <source>
        <dbReference type="RuleBase" id="RU003903"/>
    </source>
</evidence>
<dbReference type="RefSeq" id="WP_016473841.1">
    <property type="nucleotide sequence ID" value="NZ_KE150480.1"/>
</dbReference>
<dbReference type="Pfam" id="PF14748">
    <property type="entry name" value="P5CR_dimer"/>
    <property type="match status" value="1"/>
</dbReference>
<dbReference type="InterPro" id="IPR008927">
    <property type="entry name" value="6-PGluconate_DH-like_C_sf"/>
</dbReference>
<feature type="binding site" evidence="6">
    <location>
        <begin position="7"/>
        <end position="12"/>
    </location>
    <ligand>
        <name>NADP(+)</name>
        <dbReference type="ChEBI" id="CHEBI:58349"/>
    </ligand>
</feature>
<dbReference type="GeneID" id="64061703"/>
<dbReference type="SUPFAM" id="SSF51735">
    <property type="entry name" value="NAD(P)-binding Rossmann-fold domains"/>
    <property type="match status" value="1"/>
</dbReference>
<dbReference type="InterPro" id="IPR028939">
    <property type="entry name" value="P5C_Rdtase_cat_N"/>
</dbReference>
<evidence type="ECO:0000256" key="4">
    <source>
        <dbReference type="HAMAP-Rule" id="MF_01925"/>
    </source>
</evidence>
<comment type="caution">
    <text evidence="10">The sequence shown here is derived from an EMBL/GenBank/DDBJ whole genome shotgun (WGS) entry which is preliminary data.</text>
</comment>
<dbReference type="PANTHER" id="PTHR11645">
    <property type="entry name" value="PYRROLINE-5-CARBOXYLATE REDUCTASE"/>
    <property type="match status" value="1"/>
</dbReference>
<dbReference type="Gene3D" id="3.40.50.720">
    <property type="entry name" value="NAD(P)-binding Rossmann-like Domain"/>
    <property type="match status" value="1"/>
</dbReference>
<reference evidence="10 11" key="1">
    <citation type="submission" date="2013-04" db="EMBL/GenBank/DDBJ databases">
        <title>The Genome Sequence of Sutterella wadsworthensis HGA0223.</title>
        <authorList>
            <consortium name="The Broad Institute Genomics Platform"/>
            <person name="Earl A."/>
            <person name="Ward D."/>
            <person name="Feldgarden M."/>
            <person name="Gevers D."/>
            <person name="Schmidt T.M."/>
            <person name="Dover J."/>
            <person name="Dai D."/>
            <person name="Walker B."/>
            <person name="Young S."/>
            <person name="Zeng Q."/>
            <person name="Gargeya S."/>
            <person name="Fitzgerald M."/>
            <person name="Haas B."/>
            <person name="Abouelleil A."/>
            <person name="Allen A.W."/>
            <person name="Alvarado L."/>
            <person name="Arachchi H.M."/>
            <person name="Berlin A.M."/>
            <person name="Chapman S.B."/>
            <person name="Gainer-Dewar J."/>
            <person name="Goldberg J."/>
            <person name="Griggs A."/>
            <person name="Gujja S."/>
            <person name="Hansen M."/>
            <person name="Howarth C."/>
            <person name="Imamovic A."/>
            <person name="Ireland A."/>
            <person name="Larimer J."/>
            <person name="McCowan C."/>
            <person name="Murphy C."/>
            <person name="Pearson M."/>
            <person name="Poon T.W."/>
            <person name="Priest M."/>
            <person name="Roberts A."/>
            <person name="Saif S."/>
            <person name="Shea T."/>
            <person name="Sisk P."/>
            <person name="Sykes S."/>
            <person name="Wortman J."/>
            <person name="Nusbaum C."/>
            <person name="Birren B."/>
        </authorList>
    </citation>
    <scope>NUCLEOTIDE SEQUENCE [LARGE SCALE GENOMIC DNA]</scope>
    <source>
        <strain evidence="10 11">HGA0223</strain>
    </source>
</reference>
<dbReference type="EMBL" id="ATCF01000005">
    <property type="protein sequence ID" value="EPE01144.1"/>
    <property type="molecule type" value="Genomic_DNA"/>
</dbReference>
<sequence length="269" mass="27598">MLTIGFLGGGNMAGALIGGLLAGGPRSDLKVHVTDLHEDKLARLAALGAQTHSGVGEWAASCDLMVFAVKPQGMKTALASLMPFLNPDGAALTIAAGIEAAAYADWLNGYPLMRAMPNTPAMVGMGVSGLWIPAGISETAANAARQVLAAAGKVVEVKTEADIDLVGAIPGSGPAYVFRFMEALEKAGIKRGLPPESAHALALGTVLGAAVLADKSGEAFSKLRENVTSKGGTTAKALEVMNNRDIDGMMDEAVNAALKRTAEMKALFR</sequence>
<dbReference type="Gene3D" id="1.10.3730.10">
    <property type="entry name" value="ProC C-terminal domain-like"/>
    <property type="match status" value="1"/>
</dbReference>
<dbReference type="HAMAP" id="MF_01925">
    <property type="entry name" value="P5C_reductase"/>
    <property type="match status" value="1"/>
</dbReference>
<evidence type="ECO:0000259" key="8">
    <source>
        <dbReference type="Pfam" id="PF03807"/>
    </source>
</evidence>
<dbReference type="EC" id="1.5.1.2" evidence="4 5"/>
<dbReference type="PROSITE" id="PS00521">
    <property type="entry name" value="P5CR"/>
    <property type="match status" value="1"/>
</dbReference>
<dbReference type="NCBIfam" id="TIGR00112">
    <property type="entry name" value="proC"/>
    <property type="match status" value="1"/>
</dbReference>
<feature type="domain" description="Pyrroline-5-carboxylate reductase catalytic N-terminal" evidence="8">
    <location>
        <begin position="3"/>
        <end position="81"/>
    </location>
</feature>